<dbReference type="PANTHER" id="PTHR30168:SF0">
    <property type="entry name" value="INNER MEMBRANE PROTEIN"/>
    <property type="match status" value="1"/>
</dbReference>
<dbReference type="PANTHER" id="PTHR30168">
    <property type="entry name" value="PUTATIVE MEMBRANE PROTEIN YPFJ"/>
    <property type="match status" value="1"/>
</dbReference>
<keyword evidence="4 5" id="KW-0472">Membrane</keyword>
<dbReference type="AlphaFoldDB" id="A0A169C578"/>
<keyword evidence="2 5" id="KW-0812">Transmembrane</keyword>
<name>A0A169C578_9MICO</name>
<evidence type="ECO:0000256" key="2">
    <source>
        <dbReference type="ARBA" id="ARBA00022692"/>
    </source>
</evidence>
<organism evidence="6 7">
    <name type="scientific">Rathayibacter tritici</name>
    <dbReference type="NCBI Taxonomy" id="33888"/>
    <lineage>
        <taxon>Bacteria</taxon>
        <taxon>Bacillati</taxon>
        <taxon>Actinomycetota</taxon>
        <taxon>Actinomycetes</taxon>
        <taxon>Micrococcales</taxon>
        <taxon>Microbacteriaceae</taxon>
        <taxon>Rathayibacter</taxon>
    </lineage>
</organism>
<proteinExistence type="predicted"/>
<evidence type="ECO:0000313" key="6">
    <source>
        <dbReference type="EMBL" id="AND17605.1"/>
    </source>
</evidence>
<evidence type="ECO:0000313" key="7">
    <source>
        <dbReference type="Proteomes" id="UP000077071"/>
    </source>
</evidence>
<evidence type="ECO:0000256" key="5">
    <source>
        <dbReference type="SAM" id="Phobius"/>
    </source>
</evidence>
<accession>A0A169C578</accession>
<dbReference type="KEGG" id="rtn:A6122_2489"/>
<reference evidence="6 7" key="1">
    <citation type="submission" date="2016-05" db="EMBL/GenBank/DDBJ databases">
        <title>Complete genome sequence of Rathayibacter tritici NCPPB 1953.</title>
        <authorList>
            <person name="Park J."/>
            <person name="Lee H.-H."/>
            <person name="Lee S.-W."/>
            <person name="Seo Y.-S."/>
        </authorList>
    </citation>
    <scope>NUCLEOTIDE SEQUENCE [LARGE SCALE GENOMIC DNA]</scope>
    <source>
        <strain evidence="6 7">NCPPB 1953</strain>
    </source>
</reference>
<dbReference type="GO" id="GO:0016020">
    <property type="term" value="C:membrane"/>
    <property type="evidence" value="ECO:0007669"/>
    <property type="project" value="UniProtKB-SubCell"/>
</dbReference>
<gene>
    <name evidence="6" type="ORF">A6122_2489</name>
</gene>
<evidence type="ECO:0000256" key="3">
    <source>
        <dbReference type="ARBA" id="ARBA00022989"/>
    </source>
</evidence>
<dbReference type="PATRIC" id="fig|33888.3.peg.2785"/>
<keyword evidence="3 5" id="KW-1133">Transmembrane helix</keyword>
<dbReference type="InterPro" id="IPR007343">
    <property type="entry name" value="Uncharacterised_pept_Zn_put"/>
</dbReference>
<comment type="subcellular location">
    <subcellularLocation>
        <location evidence="1">Membrane</location>
        <topology evidence="1">Single-pass membrane protein</topology>
    </subcellularLocation>
</comment>
<dbReference type="STRING" id="33888.A6122_2489"/>
<dbReference type="Pfam" id="PF04228">
    <property type="entry name" value="Zn_peptidase"/>
    <property type="match status" value="1"/>
</dbReference>
<protein>
    <submittedName>
        <fullName evidence="6">Neutral zinc metallopeptidase</fullName>
    </submittedName>
</protein>
<dbReference type="Proteomes" id="UP000077071">
    <property type="component" value="Chromosome"/>
</dbReference>
<evidence type="ECO:0000256" key="4">
    <source>
        <dbReference type="ARBA" id="ARBA00023136"/>
    </source>
</evidence>
<keyword evidence="7" id="KW-1185">Reference proteome</keyword>
<sequence length="301" mass="31128">MAGASFDGMTFNDDSRLSGGKVRRRGRTTGVAVGGGAVGVIVLALLSQLLGVDLSSLGGLVGGGSSPEGVTSTAVACDSGADANAQVDCRLEGAAESLDRYWGTATQALGVAYRTPTGVDLFEDQTATGCGSASAAVGPFYCPPDQTIYLDTDFFDELRTRFDTSGGSLAQMYILAHEWGHHIQNLTGAMESADRSGTGPASDSVRLELQADCFAGAWVGDASTVPDDTGTPYLRPVTAQEYQDALGAAAAVGDDRIQEQATGTVDPEGWTHGSAEQRQRWFQAGFEGDATSCDTFAAAQL</sequence>
<evidence type="ECO:0000256" key="1">
    <source>
        <dbReference type="ARBA" id="ARBA00004167"/>
    </source>
</evidence>
<dbReference type="EMBL" id="CP015515">
    <property type="protein sequence ID" value="AND17605.1"/>
    <property type="molecule type" value="Genomic_DNA"/>
</dbReference>
<feature type="transmembrane region" description="Helical" evidence="5">
    <location>
        <begin position="31"/>
        <end position="50"/>
    </location>
</feature>